<dbReference type="AlphaFoldDB" id="A0A0R1W4R0"/>
<protein>
    <submittedName>
        <fullName evidence="1">Uncharacterized protein</fullName>
    </submittedName>
</protein>
<keyword evidence="2" id="KW-1185">Reference proteome</keyword>
<comment type="caution">
    <text evidence="1">The sequence shown here is derived from an EMBL/GenBank/DDBJ whole genome shotgun (WGS) entry which is preliminary data.</text>
</comment>
<dbReference type="STRING" id="1423807.FD16_GL001761"/>
<reference evidence="1 2" key="1">
    <citation type="journal article" date="2015" name="Genome Announc.">
        <title>Expanding the biotechnology potential of lactobacilli through comparative genomics of 213 strains and associated genera.</title>
        <authorList>
            <person name="Sun Z."/>
            <person name="Harris H.M."/>
            <person name="McCann A."/>
            <person name="Guo C."/>
            <person name="Argimon S."/>
            <person name="Zhang W."/>
            <person name="Yang X."/>
            <person name="Jeffery I.B."/>
            <person name="Cooney J.C."/>
            <person name="Kagawa T.F."/>
            <person name="Liu W."/>
            <person name="Song Y."/>
            <person name="Salvetti E."/>
            <person name="Wrobel A."/>
            <person name="Rasinkangas P."/>
            <person name="Parkhill J."/>
            <person name="Rea M.C."/>
            <person name="O'Sullivan O."/>
            <person name="Ritari J."/>
            <person name="Douillard F.P."/>
            <person name="Paul Ross R."/>
            <person name="Yang R."/>
            <person name="Briner A.E."/>
            <person name="Felis G.E."/>
            <person name="de Vos W.M."/>
            <person name="Barrangou R."/>
            <person name="Klaenhammer T.R."/>
            <person name="Caufield P.W."/>
            <person name="Cui Y."/>
            <person name="Zhang H."/>
            <person name="O'Toole P.W."/>
        </authorList>
    </citation>
    <scope>NUCLEOTIDE SEQUENCE [LARGE SCALE GENOMIC DNA]</scope>
    <source>
        <strain evidence="1 2">DSM 5007</strain>
    </source>
</reference>
<evidence type="ECO:0000313" key="1">
    <source>
        <dbReference type="EMBL" id="KRM09532.1"/>
    </source>
</evidence>
<evidence type="ECO:0000313" key="2">
    <source>
        <dbReference type="Proteomes" id="UP000051820"/>
    </source>
</evidence>
<gene>
    <name evidence="1" type="ORF">FD16_GL001761</name>
</gene>
<dbReference type="EMBL" id="AZGF01000040">
    <property type="protein sequence ID" value="KRM09532.1"/>
    <property type="molecule type" value="Genomic_DNA"/>
</dbReference>
<accession>A0A0R1W4R0</accession>
<dbReference type="RefSeq" id="WP_010622302.1">
    <property type="nucleotide sequence ID" value="NZ_AZGF01000040.1"/>
</dbReference>
<proteinExistence type="predicted"/>
<dbReference type="PATRIC" id="fig|1423807.3.peg.1804"/>
<organism evidence="1 2">
    <name type="scientific">Paucilactobacillus suebicus DSM 5007 = KCTC 3549</name>
    <dbReference type="NCBI Taxonomy" id="1423807"/>
    <lineage>
        <taxon>Bacteria</taxon>
        <taxon>Bacillati</taxon>
        <taxon>Bacillota</taxon>
        <taxon>Bacilli</taxon>
        <taxon>Lactobacillales</taxon>
        <taxon>Lactobacillaceae</taxon>
        <taxon>Paucilactobacillus</taxon>
    </lineage>
</organism>
<name>A0A0R1W4R0_9LACO</name>
<sequence length="137" mass="15374">MFFKRNKDQVGGIVDQHVNDDAPIKTQEEIPEKAADLIKQLRNDGTPKPRVEADMATDVRLDDELVKSINALTEALSAVSQHEDNADKEHQPKIHELPEWDQAKIVYANVSISNPETIALLRKPNTRLAIIEDDTNA</sequence>
<dbReference type="Proteomes" id="UP000051820">
    <property type="component" value="Unassembled WGS sequence"/>
</dbReference>